<evidence type="ECO:0000256" key="2">
    <source>
        <dbReference type="SAM" id="MobiDB-lite"/>
    </source>
</evidence>
<dbReference type="Proteomes" id="UP001292084">
    <property type="component" value="Unassembled WGS sequence"/>
</dbReference>
<evidence type="ECO:0000313" key="5">
    <source>
        <dbReference type="EMBL" id="MDZ5711610.1"/>
    </source>
</evidence>
<keyword evidence="6" id="KW-1185">Reference proteome</keyword>
<feature type="compositionally biased region" description="Acidic residues" evidence="2">
    <location>
        <begin position="55"/>
        <end position="83"/>
    </location>
</feature>
<organism evidence="5 6">
    <name type="scientific">Jeotgalibacillus haloalkalitolerans</name>
    <dbReference type="NCBI Taxonomy" id="3104292"/>
    <lineage>
        <taxon>Bacteria</taxon>
        <taxon>Bacillati</taxon>
        <taxon>Bacillota</taxon>
        <taxon>Bacilli</taxon>
        <taxon>Bacillales</taxon>
        <taxon>Caryophanaceae</taxon>
        <taxon>Jeotgalibacillus</taxon>
    </lineage>
</organism>
<keyword evidence="3" id="KW-0812">Transmembrane</keyword>
<reference evidence="5 6" key="1">
    <citation type="submission" date="2023-12" db="EMBL/GenBank/DDBJ databases">
        <title>Jeotgalibacillus haloalkaliphilus sp. nov., a novel salt-tolerant bacteria, isolated from the estuary of the Fenhe River into the Yellow River.</title>
        <authorList>
            <person name="Li Y."/>
        </authorList>
    </citation>
    <scope>NUCLEOTIDE SEQUENCE [LARGE SCALE GENOMIC DNA]</scope>
    <source>
        <strain evidence="5 6">HH7-29</strain>
    </source>
</reference>
<dbReference type="Gene3D" id="2.60.40.1240">
    <property type="match status" value="1"/>
</dbReference>
<evidence type="ECO:0000259" key="4">
    <source>
        <dbReference type="Pfam" id="PF11611"/>
    </source>
</evidence>
<protein>
    <submittedName>
        <fullName evidence="5">DUF4352 domain-containing protein</fullName>
    </submittedName>
</protein>
<feature type="transmembrane region" description="Helical" evidence="3">
    <location>
        <begin position="12"/>
        <end position="33"/>
    </location>
</feature>
<comment type="caution">
    <text evidence="5">The sequence shown here is derived from an EMBL/GenBank/DDBJ whole genome shotgun (WGS) entry which is preliminary data.</text>
</comment>
<evidence type="ECO:0000313" key="6">
    <source>
        <dbReference type="Proteomes" id="UP001292084"/>
    </source>
</evidence>
<dbReference type="RefSeq" id="WP_322420627.1">
    <property type="nucleotide sequence ID" value="NZ_JAXQNN010000002.1"/>
</dbReference>
<dbReference type="EMBL" id="JAXQNN010000002">
    <property type="protein sequence ID" value="MDZ5711610.1"/>
    <property type="molecule type" value="Genomic_DNA"/>
</dbReference>
<evidence type="ECO:0000256" key="3">
    <source>
        <dbReference type="SAM" id="Phobius"/>
    </source>
</evidence>
<accession>A0ABU5KKB6</accession>
<feature type="region of interest" description="Disordered" evidence="2">
    <location>
        <begin position="36"/>
        <end position="92"/>
    </location>
</feature>
<dbReference type="InterPro" id="IPR029051">
    <property type="entry name" value="DUF4352"/>
</dbReference>
<keyword evidence="1" id="KW-0732">Signal</keyword>
<dbReference type="Pfam" id="PF11611">
    <property type="entry name" value="DUF4352"/>
    <property type="match status" value="1"/>
</dbReference>
<feature type="domain" description="DUF4352" evidence="4">
    <location>
        <begin position="87"/>
        <end position="208"/>
    </location>
</feature>
<proteinExistence type="predicted"/>
<feature type="compositionally biased region" description="Low complexity" evidence="2">
    <location>
        <begin position="45"/>
        <end position="54"/>
    </location>
</feature>
<keyword evidence="3" id="KW-0472">Membrane</keyword>
<gene>
    <name evidence="5" type="ORF">UFB30_05200</name>
</gene>
<sequence>MAKKDKVKKPIYKRWWFIALAVIVVIGVIGNLGEDTEVAEEPETEATSADTESAASEEEATEETEAPEEEAAEEEPAEEENAEETAGIGTPLDVEGVEFTINSVSTATEVGDEFLGATAKGEYLILDVTVMNNKNEAITTDSSFFKLLANDATYEADSEASIYANTDNNFFLEEVNPGLSNTGLVVFDAPAGLDLSAATIQVQTGFFGTETGEISLQ</sequence>
<dbReference type="InterPro" id="IPR029050">
    <property type="entry name" value="Immunoprotect_excell_Ig-like"/>
</dbReference>
<evidence type="ECO:0000256" key="1">
    <source>
        <dbReference type="ARBA" id="ARBA00022729"/>
    </source>
</evidence>
<name>A0ABU5KKB6_9BACL</name>
<keyword evidence="3" id="KW-1133">Transmembrane helix</keyword>